<sequence length="113" mass="12665">MKASRILPVSVLLTLWLSTGPLRAATDPQGEGLRTRLIHDQAYPQVPARCLFVVKEEQLPEGDIYAARFNPACMGVSSASSLLDRFLVKGRRIRWVDAAEPGHYLPYAQFLQR</sequence>
<evidence type="ECO:0000313" key="2">
    <source>
        <dbReference type="EMBL" id="NLR75638.1"/>
    </source>
</evidence>
<evidence type="ECO:0000313" key="3">
    <source>
        <dbReference type="Proteomes" id="UP000587991"/>
    </source>
</evidence>
<comment type="caution">
    <text evidence="2">The sequence shown here is derived from an EMBL/GenBank/DDBJ whole genome shotgun (WGS) entry which is preliminary data.</text>
</comment>
<reference evidence="2 3" key="1">
    <citation type="submission" date="2020-04" db="EMBL/GenBank/DDBJ databases">
        <title>Draft genome of Leeia sp. IMCC25680.</title>
        <authorList>
            <person name="Song J."/>
            <person name="Cho J.-C."/>
        </authorList>
    </citation>
    <scope>NUCLEOTIDE SEQUENCE [LARGE SCALE GENOMIC DNA]</scope>
    <source>
        <strain evidence="2 3">IMCC25680</strain>
    </source>
</reference>
<keyword evidence="1" id="KW-0732">Signal</keyword>
<accession>A0A847SEL5</accession>
<proteinExistence type="predicted"/>
<dbReference type="EMBL" id="JABAIM010000002">
    <property type="protein sequence ID" value="NLR75638.1"/>
    <property type="molecule type" value="Genomic_DNA"/>
</dbReference>
<name>A0A847SEL5_9NEIS</name>
<dbReference type="RefSeq" id="WP_168877290.1">
    <property type="nucleotide sequence ID" value="NZ_JABAIM010000002.1"/>
</dbReference>
<keyword evidence="3" id="KW-1185">Reference proteome</keyword>
<organism evidence="2 3">
    <name type="scientific">Leeia aquatica</name>
    <dbReference type="NCBI Taxonomy" id="2725557"/>
    <lineage>
        <taxon>Bacteria</taxon>
        <taxon>Pseudomonadati</taxon>
        <taxon>Pseudomonadota</taxon>
        <taxon>Betaproteobacteria</taxon>
        <taxon>Neisseriales</taxon>
        <taxon>Leeiaceae</taxon>
        <taxon>Leeia</taxon>
    </lineage>
</organism>
<feature type="signal peptide" evidence="1">
    <location>
        <begin position="1"/>
        <end position="24"/>
    </location>
</feature>
<protein>
    <submittedName>
        <fullName evidence="2">Uncharacterized protein</fullName>
    </submittedName>
</protein>
<dbReference type="AlphaFoldDB" id="A0A847SEL5"/>
<gene>
    <name evidence="2" type="ORF">HF682_10740</name>
</gene>
<dbReference type="Proteomes" id="UP000587991">
    <property type="component" value="Unassembled WGS sequence"/>
</dbReference>
<feature type="chain" id="PRO_5032925580" evidence="1">
    <location>
        <begin position="25"/>
        <end position="113"/>
    </location>
</feature>
<evidence type="ECO:0000256" key="1">
    <source>
        <dbReference type="SAM" id="SignalP"/>
    </source>
</evidence>